<dbReference type="InterPro" id="IPR045051">
    <property type="entry name" value="SBT"/>
</dbReference>
<name>A0A5P1ES23_ASPOF</name>
<feature type="domain" description="Subtilisin-like protease fibronectin type-III" evidence="11">
    <location>
        <begin position="556"/>
        <end position="650"/>
    </location>
</feature>
<dbReference type="PROSITE" id="PS00138">
    <property type="entry name" value="SUBTILASE_SER"/>
    <property type="match status" value="1"/>
</dbReference>
<dbReference type="InterPro" id="IPR003137">
    <property type="entry name" value="PA_domain"/>
</dbReference>
<feature type="domain" description="Inhibitor I9" evidence="10">
    <location>
        <begin position="71"/>
        <end position="151"/>
    </location>
</feature>
<comment type="similarity">
    <text evidence="1 6">Belongs to the peptidase S8 family.</text>
</comment>
<keyword evidence="2" id="KW-0645">Protease</keyword>
<dbReference type="Gene3D" id="2.60.40.2310">
    <property type="match status" value="1"/>
</dbReference>
<dbReference type="OMA" id="KGAYPSW"/>
<keyword evidence="4" id="KW-0378">Hydrolase</keyword>
<evidence type="ECO:0000256" key="5">
    <source>
        <dbReference type="ARBA" id="ARBA00022825"/>
    </source>
</evidence>
<evidence type="ECO:0000259" key="10">
    <source>
        <dbReference type="Pfam" id="PF05922"/>
    </source>
</evidence>
<dbReference type="InterPro" id="IPR036852">
    <property type="entry name" value="Peptidase_S8/S53_dom_sf"/>
</dbReference>
<evidence type="ECO:0000259" key="9">
    <source>
        <dbReference type="Pfam" id="PF02225"/>
    </source>
</evidence>
<keyword evidence="13" id="KW-1185">Reference proteome</keyword>
<dbReference type="InterPro" id="IPR023828">
    <property type="entry name" value="Peptidase_S8_Ser-AS"/>
</dbReference>
<evidence type="ECO:0000313" key="13">
    <source>
        <dbReference type="Proteomes" id="UP000243459"/>
    </source>
</evidence>
<sequence length="658" mass="71202">MSYNIISTITLISDPIYLHYSHFSLTNFLTVSLPSPLFLRLIMAYWSSILYHLFLLSLVLDGARLCFSSEVYVVYMGSKNAENPDEILKQNHQMLTSLHGGSIEKAKASHVYSYSNGFKGFAAKLTREQASILAEMPNVVSVFPNEKRSLHTTRSWDFMGLQMDEAMEIPGFSTKNQENVIIGFVDTGSNSPQRDYFSDSISVGSFHAASHGILVVASAGNVGTRGSVANLAPWILTVGASSTDREFVSSFVLGNRKKFMGESLSTFRMKSPARIISASEANNGLFTAYQSSFCLDGSLDRKKTRGKVVVCRHSGNPSESRVSKSLVVKRAGGVGMVLVDEAESDLAAPFAVPAAIVGRTIGERILSYVNSTRKPTSFISPARTVIGSRQAPRVAAFSSKGPNLLTAEILKPDIVAPGLNILAAWSPAVNKRLRFNILSGTSMSCPHVTGLLALIKAVYPSWSPAAIKSALMTTATVLDKEKNPITADPSGRIATPFDFGSGFPSPSKFLEPGLVYDIQPSDYRNFLCSIGYNDKTLQLVTGDRSKCTGLAPTASNLNYPSITVPNLKGRISVTRTLMNVGKPQCSYKALVVSPSGVNVTVAPKVLDFVRYGQKIRFTVSFNAADSLADYVFGSLTWKSGRFQVSSPLVVRFATDTGL</sequence>
<dbReference type="Gene3D" id="3.40.50.200">
    <property type="entry name" value="Peptidase S8/S53 domain"/>
    <property type="match status" value="1"/>
</dbReference>
<protein>
    <recommendedName>
        <fullName evidence="14">Subtilisin-like protease</fullName>
    </recommendedName>
</protein>
<keyword evidence="7" id="KW-0812">Transmembrane</keyword>
<keyword evidence="3" id="KW-0732">Signal</keyword>
<dbReference type="Pfam" id="PF02225">
    <property type="entry name" value="PA"/>
    <property type="match status" value="1"/>
</dbReference>
<feature type="transmembrane region" description="Helical" evidence="7">
    <location>
        <begin position="37"/>
        <end position="60"/>
    </location>
</feature>
<dbReference type="Gramene" id="ONK68746">
    <property type="protein sequence ID" value="ONK68746"/>
    <property type="gene ID" value="A4U43_C05F15520"/>
</dbReference>
<evidence type="ECO:0000256" key="4">
    <source>
        <dbReference type="ARBA" id="ARBA00022801"/>
    </source>
</evidence>
<dbReference type="Gene3D" id="3.30.70.80">
    <property type="entry name" value="Peptidase S8 propeptide/proteinase inhibitor I9"/>
    <property type="match status" value="1"/>
</dbReference>
<dbReference type="Gene3D" id="3.50.30.30">
    <property type="match status" value="1"/>
</dbReference>
<keyword evidence="5" id="KW-0720">Serine protease</keyword>
<dbReference type="InterPro" id="IPR015500">
    <property type="entry name" value="Peptidase_S8_subtilisin-rel"/>
</dbReference>
<evidence type="ECO:0000259" key="8">
    <source>
        <dbReference type="Pfam" id="PF00082"/>
    </source>
</evidence>
<dbReference type="FunFam" id="3.30.70.80:FF:000002">
    <property type="entry name" value="Subtilisin-like protease SBT5.3"/>
    <property type="match status" value="1"/>
</dbReference>
<dbReference type="EMBL" id="CM007385">
    <property type="protein sequence ID" value="ONK68746.1"/>
    <property type="molecule type" value="Genomic_DNA"/>
</dbReference>
<evidence type="ECO:0000256" key="6">
    <source>
        <dbReference type="PROSITE-ProRule" id="PRU01240"/>
    </source>
</evidence>
<dbReference type="FunFam" id="3.50.30.30:FF:000005">
    <property type="entry name" value="subtilisin-like protease SBT1.5"/>
    <property type="match status" value="1"/>
</dbReference>
<keyword evidence="7" id="KW-0472">Membrane</keyword>
<dbReference type="PROSITE" id="PS51892">
    <property type="entry name" value="SUBTILASE"/>
    <property type="match status" value="1"/>
</dbReference>
<feature type="domain" description="PA" evidence="9">
    <location>
        <begin position="293"/>
        <end position="365"/>
    </location>
</feature>
<dbReference type="GO" id="GO:0004252">
    <property type="term" value="F:serine-type endopeptidase activity"/>
    <property type="evidence" value="ECO:0007669"/>
    <property type="project" value="InterPro"/>
</dbReference>
<proteinExistence type="inferred from homology"/>
<dbReference type="GO" id="GO:0006508">
    <property type="term" value="P:proteolysis"/>
    <property type="evidence" value="ECO:0007669"/>
    <property type="project" value="UniProtKB-KW"/>
</dbReference>
<evidence type="ECO:0008006" key="14">
    <source>
        <dbReference type="Google" id="ProtNLM"/>
    </source>
</evidence>
<evidence type="ECO:0000259" key="11">
    <source>
        <dbReference type="Pfam" id="PF17766"/>
    </source>
</evidence>
<gene>
    <name evidence="12" type="ORF">A4U43_C05F15520</name>
</gene>
<dbReference type="PRINTS" id="PR00723">
    <property type="entry name" value="SUBTILISIN"/>
</dbReference>
<evidence type="ECO:0000256" key="3">
    <source>
        <dbReference type="ARBA" id="ARBA00022729"/>
    </source>
</evidence>
<dbReference type="Pfam" id="PF00082">
    <property type="entry name" value="Peptidase_S8"/>
    <property type="match status" value="1"/>
</dbReference>
<reference evidence="13" key="1">
    <citation type="journal article" date="2017" name="Nat. Commun.">
        <title>The asparagus genome sheds light on the origin and evolution of a young Y chromosome.</title>
        <authorList>
            <person name="Harkess A."/>
            <person name="Zhou J."/>
            <person name="Xu C."/>
            <person name="Bowers J.E."/>
            <person name="Van der Hulst R."/>
            <person name="Ayyampalayam S."/>
            <person name="Mercati F."/>
            <person name="Riccardi P."/>
            <person name="McKain M.R."/>
            <person name="Kakrana A."/>
            <person name="Tang H."/>
            <person name="Ray J."/>
            <person name="Groenendijk J."/>
            <person name="Arikit S."/>
            <person name="Mathioni S.M."/>
            <person name="Nakano M."/>
            <person name="Shan H."/>
            <person name="Telgmann-Rauber A."/>
            <person name="Kanno A."/>
            <person name="Yue Z."/>
            <person name="Chen H."/>
            <person name="Li W."/>
            <person name="Chen Y."/>
            <person name="Xu X."/>
            <person name="Zhang Y."/>
            <person name="Luo S."/>
            <person name="Chen H."/>
            <person name="Gao J."/>
            <person name="Mao Z."/>
            <person name="Pires J.C."/>
            <person name="Luo M."/>
            <person name="Kudrna D."/>
            <person name="Wing R.A."/>
            <person name="Meyers B.C."/>
            <person name="Yi K."/>
            <person name="Kong H."/>
            <person name="Lavrijsen P."/>
            <person name="Sunseri F."/>
            <person name="Falavigna A."/>
            <person name="Ye Y."/>
            <person name="Leebens-Mack J.H."/>
            <person name="Chen G."/>
        </authorList>
    </citation>
    <scope>NUCLEOTIDE SEQUENCE [LARGE SCALE GENOMIC DNA]</scope>
    <source>
        <strain evidence="13">cv. DH0086</strain>
    </source>
</reference>
<evidence type="ECO:0000313" key="12">
    <source>
        <dbReference type="EMBL" id="ONK68746.1"/>
    </source>
</evidence>
<dbReference type="FunFam" id="2.60.40.2310:FF:000002">
    <property type="entry name" value="p69E protein-like"/>
    <property type="match status" value="1"/>
</dbReference>
<dbReference type="InterPro" id="IPR037045">
    <property type="entry name" value="S8pro/Inhibitor_I9_sf"/>
</dbReference>
<dbReference type="Proteomes" id="UP000243459">
    <property type="component" value="Chromosome 5"/>
</dbReference>
<dbReference type="AlphaFoldDB" id="A0A5P1ES23"/>
<dbReference type="InterPro" id="IPR041469">
    <property type="entry name" value="Subtilisin-like_FN3"/>
</dbReference>
<keyword evidence="7" id="KW-1133">Transmembrane helix</keyword>
<organism evidence="12 13">
    <name type="scientific">Asparagus officinalis</name>
    <name type="common">Garden asparagus</name>
    <dbReference type="NCBI Taxonomy" id="4686"/>
    <lineage>
        <taxon>Eukaryota</taxon>
        <taxon>Viridiplantae</taxon>
        <taxon>Streptophyta</taxon>
        <taxon>Embryophyta</taxon>
        <taxon>Tracheophyta</taxon>
        <taxon>Spermatophyta</taxon>
        <taxon>Magnoliopsida</taxon>
        <taxon>Liliopsida</taxon>
        <taxon>Asparagales</taxon>
        <taxon>Asparagaceae</taxon>
        <taxon>Asparagoideae</taxon>
        <taxon>Asparagus</taxon>
    </lineage>
</organism>
<dbReference type="Pfam" id="PF17766">
    <property type="entry name" value="fn3_6"/>
    <property type="match status" value="1"/>
</dbReference>
<dbReference type="InterPro" id="IPR010259">
    <property type="entry name" value="S8pro/Inhibitor_I9"/>
</dbReference>
<accession>A0A5P1ES23</accession>
<dbReference type="PANTHER" id="PTHR10795">
    <property type="entry name" value="PROPROTEIN CONVERTASE SUBTILISIN/KEXIN"/>
    <property type="match status" value="1"/>
</dbReference>
<evidence type="ECO:0000256" key="7">
    <source>
        <dbReference type="SAM" id="Phobius"/>
    </source>
</evidence>
<dbReference type="Pfam" id="PF05922">
    <property type="entry name" value="Inhibitor_I9"/>
    <property type="match status" value="1"/>
</dbReference>
<dbReference type="SUPFAM" id="SSF52743">
    <property type="entry name" value="Subtilisin-like"/>
    <property type="match status" value="1"/>
</dbReference>
<evidence type="ECO:0000256" key="2">
    <source>
        <dbReference type="ARBA" id="ARBA00022670"/>
    </source>
</evidence>
<comment type="caution">
    <text evidence="6">Lacks conserved residue(s) required for the propagation of feature annotation.</text>
</comment>
<evidence type="ECO:0000256" key="1">
    <source>
        <dbReference type="ARBA" id="ARBA00011073"/>
    </source>
</evidence>
<feature type="domain" description="Peptidase S8/S53" evidence="8">
    <location>
        <begin position="192"/>
        <end position="482"/>
    </location>
</feature>
<dbReference type="InterPro" id="IPR000209">
    <property type="entry name" value="Peptidase_S8/S53_dom"/>
</dbReference>